<evidence type="ECO:0000313" key="1">
    <source>
        <dbReference type="EMBL" id="KAK9934878.1"/>
    </source>
</evidence>
<dbReference type="EMBL" id="JBEDUW010000004">
    <property type="protein sequence ID" value="KAK9934878.1"/>
    <property type="molecule type" value="Genomic_DNA"/>
</dbReference>
<comment type="caution">
    <text evidence="1">The sequence shown here is derived from an EMBL/GenBank/DDBJ whole genome shotgun (WGS) entry which is preliminary data.</text>
</comment>
<evidence type="ECO:0008006" key="3">
    <source>
        <dbReference type="Google" id="ProtNLM"/>
    </source>
</evidence>
<gene>
    <name evidence="1" type="ORF">M0R45_022007</name>
</gene>
<keyword evidence="2" id="KW-1185">Reference proteome</keyword>
<proteinExistence type="predicted"/>
<reference evidence="1 2" key="1">
    <citation type="journal article" date="2023" name="G3 (Bethesda)">
        <title>A chromosome-length genome assembly and annotation of blackberry (Rubus argutus, cv. 'Hillquist').</title>
        <authorList>
            <person name="Bruna T."/>
            <person name="Aryal R."/>
            <person name="Dudchenko O."/>
            <person name="Sargent D.J."/>
            <person name="Mead D."/>
            <person name="Buti M."/>
            <person name="Cavallini A."/>
            <person name="Hytonen T."/>
            <person name="Andres J."/>
            <person name="Pham M."/>
            <person name="Weisz D."/>
            <person name="Mascagni F."/>
            <person name="Usai G."/>
            <person name="Natali L."/>
            <person name="Bassil N."/>
            <person name="Fernandez G.E."/>
            <person name="Lomsadze A."/>
            <person name="Armour M."/>
            <person name="Olukolu B."/>
            <person name="Poorten T."/>
            <person name="Britton C."/>
            <person name="Davik J."/>
            <person name="Ashrafi H."/>
            <person name="Aiden E.L."/>
            <person name="Borodovsky M."/>
            <person name="Worthington M."/>
        </authorList>
    </citation>
    <scope>NUCLEOTIDE SEQUENCE [LARGE SCALE GENOMIC DNA]</scope>
    <source>
        <strain evidence="1">PI 553951</strain>
    </source>
</reference>
<dbReference type="Proteomes" id="UP001457282">
    <property type="component" value="Unassembled WGS sequence"/>
</dbReference>
<evidence type="ECO:0000313" key="2">
    <source>
        <dbReference type="Proteomes" id="UP001457282"/>
    </source>
</evidence>
<name>A0AAW1XEL3_RUBAR</name>
<protein>
    <recommendedName>
        <fullName evidence="3">Proteasome assembly chaperone 1</fullName>
    </recommendedName>
</protein>
<dbReference type="PANTHER" id="PTHR37227:SF2">
    <property type="entry name" value="OS01G0219000 PROTEIN"/>
    <property type="match status" value="1"/>
</dbReference>
<dbReference type="PANTHER" id="PTHR37227">
    <property type="entry name" value="OS01G0219000 PROTEIN"/>
    <property type="match status" value="1"/>
</dbReference>
<sequence length="261" mass="28555">MEDVLTEIPPPSRFFQEDLNNFTPPSPPIPYPFVLFSNSGEVDLPLRPSLLIIAVSSPSLHVFHSVSCKTLIGTLILPETTFAGNSIEPSLKDKSCNIYSLDGKNQTLLVSFQCPIAAERCHAVAKLLISQQIVPQRVLILDSVQNRNFRGKLSRDEALAFKLETTSERKSPSLLKGLNLEYLPSASVVDGLGAALLAKCEINKIKAVLCVTWPEFGAAVLSLIKSRVLPALDLGLSLNSDADEYGFPRLDKDPFDSDLYS</sequence>
<accession>A0AAW1XEL3</accession>
<dbReference type="AlphaFoldDB" id="A0AAW1XEL3"/>
<organism evidence="1 2">
    <name type="scientific">Rubus argutus</name>
    <name type="common">Southern blackberry</name>
    <dbReference type="NCBI Taxonomy" id="59490"/>
    <lineage>
        <taxon>Eukaryota</taxon>
        <taxon>Viridiplantae</taxon>
        <taxon>Streptophyta</taxon>
        <taxon>Embryophyta</taxon>
        <taxon>Tracheophyta</taxon>
        <taxon>Spermatophyta</taxon>
        <taxon>Magnoliopsida</taxon>
        <taxon>eudicotyledons</taxon>
        <taxon>Gunneridae</taxon>
        <taxon>Pentapetalae</taxon>
        <taxon>rosids</taxon>
        <taxon>fabids</taxon>
        <taxon>Rosales</taxon>
        <taxon>Rosaceae</taxon>
        <taxon>Rosoideae</taxon>
        <taxon>Rosoideae incertae sedis</taxon>
        <taxon>Rubus</taxon>
    </lineage>
</organism>